<reference evidence="2" key="1">
    <citation type="submission" date="2016-02" db="EMBL/GenBank/DDBJ databases">
        <title>Draft Genome Sequence of Sporotomaculum syntrophicum Strain FB, a Syntrophic Benzoate Degrader.</title>
        <authorList>
            <person name="Nobu M.K."/>
            <person name="Narihiro T."/>
            <person name="Qiu Y.-L."/>
            <person name="Ohashi A."/>
            <person name="Liu W.-T."/>
            <person name="Yuji S."/>
        </authorList>
    </citation>
    <scope>NUCLEOTIDE SEQUENCE</scope>
    <source>
        <strain evidence="2">FB</strain>
    </source>
</reference>
<comment type="caution">
    <text evidence="2">The sequence shown here is derived from an EMBL/GenBank/DDBJ whole genome shotgun (WGS) entry which is preliminary data.</text>
</comment>
<dbReference type="Pfam" id="PF07833">
    <property type="entry name" value="Cu_amine_oxidN1"/>
    <property type="match status" value="1"/>
</dbReference>
<feature type="domain" description="Copper amine oxidase-like N-terminal" evidence="1">
    <location>
        <begin position="13"/>
        <end position="47"/>
    </location>
</feature>
<protein>
    <recommendedName>
        <fullName evidence="1">Copper amine oxidase-like N-terminal domain-containing protein</fullName>
    </recommendedName>
</protein>
<dbReference type="InterPro" id="IPR012854">
    <property type="entry name" value="Cu_amine_oxidase-like_N"/>
</dbReference>
<dbReference type="InterPro" id="IPR038637">
    <property type="entry name" value="NPCBM_sf"/>
</dbReference>
<dbReference type="OrthoDB" id="1951970at2"/>
<proteinExistence type="predicted"/>
<sequence length="189" mass="21020">MLFSNIRVVVDGALLLDTDEPFLLNGRVYVPLRTVAEALDKEVAWQDNLVLIGSGKQGLLLPYLAPPSVHGVNWRVGESQVNGTVYEQGFHVVGMKGWKEADMTFNVGQKYIKEISGSIALDDGNKENVQPVKVKIMLDKEIIWQGTLKSGQKPIPITIKPAVKSRQIIVQMDNLAETRIDFIGFKAKY</sequence>
<dbReference type="Gene3D" id="2.60.120.1060">
    <property type="entry name" value="NPCBM/NEW2 domain"/>
    <property type="match status" value="1"/>
</dbReference>
<dbReference type="AlphaFoldDB" id="A0A9D2WRE9"/>
<dbReference type="SUPFAM" id="SSF55383">
    <property type="entry name" value="Copper amine oxidase, domain N"/>
    <property type="match status" value="1"/>
</dbReference>
<dbReference type="SUPFAM" id="SSF49785">
    <property type="entry name" value="Galactose-binding domain-like"/>
    <property type="match status" value="1"/>
</dbReference>
<organism evidence="2 3">
    <name type="scientific">Sporotomaculum syntrophicum</name>
    <dbReference type="NCBI Taxonomy" id="182264"/>
    <lineage>
        <taxon>Bacteria</taxon>
        <taxon>Bacillati</taxon>
        <taxon>Bacillota</taxon>
        <taxon>Clostridia</taxon>
        <taxon>Eubacteriales</taxon>
        <taxon>Desulfallaceae</taxon>
        <taxon>Sporotomaculum</taxon>
    </lineage>
</organism>
<name>A0A9D2WRE9_9FIRM</name>
<dbReference type="InterPro" id="IPR008979">
    <property type="entry name" value="Galactose-bd-like_sf"/>
</dbReference>
<dbReference type="Proteomes" id="UP000798488">
    <property type="component" value="Unassembled WGS sequence"/>
</dbReference>
<evidence type="ECO:0000259" key="1">
    <source>
        <dbReference type="Pfam" id="PF07833"/>
    </source>
</evidence>
<keyword evidence="3" id="KW-1185">Reference proteome</keyword>
<dbReference type="EMBL" id="LSRS01000002">
    <property type="protein sequence ID" value="KAF1086064.1"/>
    <property type="molecule type" value="Genomic_DNA"/>
</dbReference>
<gene>
    <name evidence="2" type="ORF">SPSYN_00802</name>
</gene>
<evidence type="ECO:0000313" key="2">
    <source>
        <dbReference type="EMBL" id="KAF1086064.1"/>
    </source>
</evidence>
<accession>A0A9D2WRE9</accession>
<dbReference type="InterPro" id="IPR036582">
    <property type="entry name" value="Mao_N_sf"/>
</dbReference>
<evidence type="ECO:0000313" key="3">
    <source>
        <dbReference type="Proteomes" id="UP000798488"/>
    </source>
</evidence>